<reference evidence="5 6" key="1">
    <citation type="submission" date="2024-03" db="EMBL/GenBank/DDBJ databases">
        <title>Chitinophaga caseinilytica sp. nov., a casein hydrolysing bacterium isolated from forest soil.</title>
        <authorList>
            <person name="Lee D.S."/>
            <person name="Han D.M."/>
            <person name="Baek J.H."/>
            <person name="Choi D.G."/>
            <person name="Jeon J.H."/>
            <person name="Jeon C.O."/>
        </authorList>
    </citation>
    <scope>NUCLEOTIDE SEQUENCE [LARGE SCALE GENOMIC DNA]</scope>
    <source>
        <strain evidence="5 6">KACC 19118</strain>
    </source>
</reference>
<protein>
    <submittedName>
        <fullName evidence="5">LytTR family DNA-binding domain-containing protein</fullName>
    </submittedName>
</protein>
<sequence length="249" mass="28534">MRRFKTIIVEDEPSPRKELEWLVERTPQLEHAGTADSVEAARELIIARQPDLLLLDIQLKDGTAFDLLHHFPNPAFRIIFITAFGHHAIRAIRFGALDYLLKPLCHEEFSQAAERLQEQELAYQQRLELAREMALPGKPADPDDRICIPSVDSLHMIRLGDIVHLAGDGAYTSITLHPGKKITASRPLKHYESLLPPEQFIRPHQSWIVNRSRIAKYLKSGFLVMDDQSEIPVATRKRDLIIQLLSTYR</sequence>
<evidence type="ECO:0000259" key="4">
    <source>
        <dbReference type="PROSITE" id="PS50930"/>
    </source>
</evidence>
<feature type="coiled-coil region" evidence="2">
    <location>
        <begin position="106"/>
        <end position="133"/>
    </location>
</feature>
<dbReference type="InterPro" id="IPR046947">
    <property type="entry name" value="LytR-like"/>
</dbReference>
<dbReference type="GO" id="GO:0003677">
    <property type="term" value="F:DNA binding"/>
    <property type="evidence" value="ECO:0007669"/>
    <property type="project" value="UniProtKB-KW"/>
</dbReference>
<gene>
    <name evidence="5" type="ORF">WJU22_25040</name>
</gene>
<dbReference type="RefSeq" id="WP_341840906.1">
    <property type="nucleotide sequence ID" value="NZ_CP149792.1"/>
</dbReference>
<accession>A0ABZ2Z2L3</accession>
<keyword evidence="6" id="KW-1185">Reference proteome</keyword>
<dbReference type="SUPFAM" id="SSF52172">
    <property type="entry name" value="CheY-like"/>
    <property type="match status" value="1"/>
</dbReference>
<keyword evidence="5" id="KW-0238">DNA-binding</keyword>
<name>A0ABZ2Z2L3_9BACT</name>
<dbReference type="InterPro" id="IPR007492">
    <property type="entry name" value="LytTR_DNA-bd_dom"/>
</dbReference>
<evidence type="ECO:0000259" key="3">
    <source>
        <dbReference type="PROSITE" id="PS50110"/>
    </source>
</evidence>
<feature type="domain" description="HTH LytTR-type" evidence="4">
    <location>
        <begin position="146"/>
        <end position="247"/>
    </location>
</feature>
<dbReference type="SMART" id="SM00448">
    <property type="entry name" value="REC"/>
    <property type="match status" value="1"/>
</dbReference>
<dbReference type="Gene3D" id="2.40.50.1020">
    <property type="entry name" value="LytTr DNA-binding domain"/>
    <property type="match status" value="1"/>
</dbReference>
<dbReference type="InterPro" id="IPR001789">
    <property type="entry name" value="Sig_transdc_resp-reg_receiver"/>
</dbReference>
<organism evidence="5 6">
    <name type="scientific">Chitinophaga caseinilytica</name>
    <dbReference type="NCBI Taxonomy" id="2267521"/>
    <lineage>
        <taxon>Bacteria</taxon>
        <taxon>Pseudomonadati</taxon>
        <taxon>Bacteroidota</taxon>
        <taxon>Chitinophagia</taxon>
        <taxon>Chitinophagales</taxon>
        <taxon>Chitinophagaceae</taxon>
        <taxon>Chitinophaga</taxon>
    </lineage>
</organism>
<proteinExistence type="predicted"/>
<evidence type="ECO:0000313" key="5">
    <source>
        <dbReference type="EMBL" id="WZN46165.1"/>
    </source>
</evidence>
<feature type="domain" description="Response regulatory" evidence="3">
    <location>
        <begin position="5"/>
        <end position="117"/>
    </location>
</feature>
<dbReference type="PANTHER" id="PTHR37299:SF1">
    <property type="entry name" value="STAGE 0 SPORULATION PROTEIN A HOMOLOG"/>
    <property type="match status" value="1"/>
</dbReference>
<evidence type="ECO:0000256" key="1">
    <source>
        <dbReference type="PROSITE-ProRule" id="PRU00169"/>
    </source>
</evidence>
<dbReference type="SMART" id="SM00850">
    <property type="entry name" value="LytTR"/>
    <property type="match status" value="1"/>
</dbReference>
<dbReference type="InterPro" id="IPR011006">
    <property type="entry name" value="CheY-like_superfamily"/>
</dbReference>
<dbReference type="PROSITE" id="PS50930">
    <property type="entry name" value="HTH_LYTTR"/>
    <property type="match status" value="1"/>
</dbReference>
<evidence type="ECO:0000313" key="6">
    <source>
        <dbReference type="Proteomes" id="UP001449657"/>
    </source>
</evidence>
<dbReference type="PROSITE" id="PS50110">
    <property type="entry name" value="RESPONSE_REGULATORY"/>
    <property type="match status" value="1"/>
</dbReference>
<keyword evidence="1" id="KW-0597">Phosphoprotein</keyword>
<keyword evidence="2" id="KW-0175">Coiled coil</keyword>
<feature type="modified residue" description="4-aspartylphosphate" evidence="1">
    <location>
        <position position="56"/>
    </location>
</feature>
<dbReference type="PANTHER" id="PTHR37299">
    <property type="entry name" value="TRANSCRIPTIONAL REGULATOR-RELATED"/>
    <property type="match status" value="1"/>
</dbReference>
<dbReference type="Proteomes" id="UP001449657">
    <property type="component" value="Chromosome"/>
</dbReference>
<dbReference type="Gene3D" id="3.40.50.2300">
    <property type="match status" value="1"/>
</dbReference>
<evidence type="ECO:0000256" key="2">
    <source>
        <dbReference type="SAM" id="Coils"/>
    </source>
</evidence>
<dbReference type="Pfam" id="PF00072">
    <property type="entry name" value="Response_reg"/>
    <property type="match status" value="1"/>
</dbReference>
<dbReference type="EMBL" id="CP150096">
    <property type="protein sequence ID" value="WZN46165.1"/>
    <property type="molecule type" value="Genomic_DNA"/>
</dbReference>
<dbReference type="Pfam" id="PF04397">
    <property type="entry name" value="LytTR"/>
    <property type="match status" value="1"/>
</dbReference>